<evidence type="ECO:0000256" key="1">
    <source>
        <dbReference type="ARBA" id="ARBA00023239"/>
    </source>
</evidence>
<evidence type="ECO:0000256" key="3">
    <source>
        <dbReference type="ARBA" id="ARBA00046336"/>
    </source>
</evidence>
<comment type="caution">
    <text evidence="6">The sequence shown here is derived from an EMBL/GenBank/DDBJ whole genome shotgun (WGS) entry which is preliminary data.</text>
</comment>
<evidence type="ECO:0000256" key="2">
    <source>
        <dbReference type="ARBA" id="ARBA00023277"/>
    </source>
</evidence>
<dbReference type="Pfam" id="PF19906">
    <property type="entry name" value="CGDB"/>
    <property type="match status" value="1"/>
</dbReference>
<dbReference type="RefSeq" id="WP_006774526.1">
    <property type="nucleotide sequence ID" value="NZ_GG667689.1"/>
</dbReference>
<sequence>MTNSLFEKYLLCDEGFGNIYDRNHPDDPPIGFQLKIRIPYYRSARLSLIEKITVRVDGREYDPDKMLFTTHDGTFTMDQMRTMPNHYWLFGEKATVTVMEPDGLGRAFSTAYRTVELGIYLRISYSHLGFIGIANKELKAESFLS</sequence>
<dbReference type="AlphaFoldDB" id="D3AKD6"/>
<evidence type="ECO:0000259" key="5">
    <source>
        <dbReference type="Pfam" id="PF19906"/>
    </source>
</evidence>
<keyword evidence="1" id="KW-0456">Lyase</keyword>
<gene>
    <name evidence="6" type="ORF">CLOSTHATH_04079</name>
</gene>
<accession>D3AKD6</accession>
<dbReference type="GO" id="GO:0016829">
    <property type="term" value="F:lyase activity"/>
    <property type="evidence" value="ECO:0007669"/>
    <property type="project" value="UniProtKB-KW"/>
</dbReference>
<keyword evidence="2" id="KW-0119">Carbohydrate metabolism</keyword>
<name>D3AKD6_9FIRM</name>
<evidence type="ECO:0000313" key="6">
    <source>
        <dbReference type="EMBL" id="EFC97721.1"/>
    </source>
</evidence>
<protein>
    <recommendedName>
        <fullName evidence="4">C-deglycosylation enzyme beta subunit</fullName>
    </recommendedName>
</protein>
<evidence type="ECO:0000256" key="4">
    <source>
        <dbReference type="ARBA" id="ARBA00047208"/>
    </source>
</evidence>
<comment type="similarity">
    <text evidence="3">Belongs to the C-glycoside deglycosidase beta subunit family.</text>
</comment>
<dbReference type="InterPro" id="IPR045959">
    <property type="entry name" value="CGDB"/>
</dbReference>
<feature type="domain" description="C-glycoside deglycosidase beta subunit" evidence="5">
    <location>
        <begin position="6"/>
        <end position="125"/>
    </location>
</feature>
<dbReference type="EMBL" id="ACIO01000346">
    <property type="protein sequence ID" value="EFC97721.1"/>
    <property type="molecule type" value="Genomic_DNA"/>
</dbReference>
<evidence type="ECO:0000313" key="7">
    <source>
        <dbReference type="Proteomes" id="UP000004968"/>
    </source>
</evidence>
<reference evidence="6 7" key="1">
    <citation type="submission" date="2010-01" db="EMBL/GenBank/DDBJ databases">
        <authorList>
            <person name="Weinstock G."/>
            <person name="Sodergren E."/>
            <person name="Clifton S."/>
            <person name="Fulton L."/>
            <person name="Fulton B."/>
            <person name="Courtney L."/>
            <person name="Fronick C."/>
            <person name="Harrison M."/>
            <person name="Strong C."/>
            <person name="Farmer C."/>
            <person name="Delahaunty K."/>
            <person name="Markovic C."/>
            <person name="Hall O."/>
            <person name="Minx P."/>
            <person name="Tomlinson C."/>
            <person name="Mitreva M."/>
            <person name="Nelson J."/>
            <person name="Hou S."/>
            <person name="Wollam A."/>
            <person name="Pepin K.H."/>
            <person name="Johnson M."/>
            <person name="Bhonagiri V."/>
            <person name="Nash W.E."/>
            <person name="Warren W."/>
            <person name="Chinwalla A."/>
            <person name="Mardis E.R."/>
            <person name="Wilson R.K."/>
        </authorList>
    </citation>
    <scope>NUCLEOTIDE SEQUENCE [LARGE SCALE GENOMIC DNA]</scope>
    <source>
        <strain evidence="6 7">DSM 13479</strain>
    </source>
</reference>
<dbReference type="Proteomes" id="UP000004968">
    <property type="component" value="Unassembled WGS sequence"/>
</dbReference>
<dbReference type="HOGENOM" id="CLU_144091_0_0_9"/>
<dbReference type="GeneID" id="93148480"/>
<proteinExistence type="inferred from homology"/>
<organism evidence="6 7">
    <name type="scientific">Hungatella hathewayi DSM 13479</name>
    <dbReference type="NCBI Taxonomy" id="566550"/>
    <lineage>
        <taxon>Bacteria</taxon>
        <taxon>Bacillati</taxon>
        <taxon>Bacillota</taxon>
        <taxon>Clostridia</taxon>
        <taxon>Lachnospirales</taxon>
        <taxon>Lachnospiraceae</taxon>
        <taxon>Hungatella</taxon>
    </lineage>
</organism>